<reference evidence="1" key="1">
    <citation type="submission" date="2022-08" db="EMBL/GenBank/DDBJ databases">
        <title>Genome Sequence of Fusarium decemcellulare.</title>
        <authorList>
            <person name="Buettner E."/>
        </authorList>
    </citation>
    <scope>NUCLEOTIDE SEQUENCE</scope>
    <source>
        <strain evidence="1">Babe19</strain>
    </source>
</reference>
<organism evidence="1 2">
    <name type="scientific">Fusarium decemcellulare</name>
    <dbReference type="NCBI Taxonomy" id="57161"/>
    <lineage>
        <taxon>Eukaryota</taxon>
        <taxon>Fungi</taxon>
        <taxon>Dikarya</taxon>
        <taxon>Ascomycota</taxon>
        <taxon>Pezizomycotina</taxon>
        <taxon>Sordariomycetes</taxon>
        <taxon>Hypocreomycetidae</taxon>
        <taxon>Hypocreales</taxon>
        <taxon>Nectriaceae</taxon>
        <taxon>Fusarium</taxon>
        <taxon>Fusarium decemcellulare species complex</taxon>
    </lineage>
</organism>
<protein>
    <submittedName>
        <fullName evidence="1">Uncharacterized protein</fullName>
    </submittedName>
</protein>
<sequence length="252" mass="25678">MSFTGKVIAITGGASGIGLAIAHILAAAGASLALADIQEPELNKTVASLRESGAQVVGSVVDVSSNATVDNWIASIVEHFGRLDGAANVAGTGQDFINIEDLENILWDKIIAVNLTGVFYCIRAQTRVMTNGGSIVNVASLSGIRGRAGLGAYVASKHGVVGLTKTAAREVGIKGIRVNAVCPGPIDTPLLGKLLRSEPTGTSSSTMSTYNSLPLGRMGKPDEVAHIVVHLLSEDASFMTGSVLSVDGGAAA</sequence>
<dbReference type="Proteomes" id="UP001148629">
    <property type="component" value="Unassembled WGS sequence"/>
</dbReference>
<name>A0ACC1SCU5_9HYPO</name>
<evidence type="ECO:0000313" key="1">
    <source>
        <dbReference type="EMBL" id="KAJ3536862.1"/>
    </source>
</evidence>
<comment type="caution">
    <text evidence="1">The sequence shown here is derived from an EMBL/GenBank/DDBJ whole genome shotgun (WGS) entry which is preliminary data.</text>
</comment>
<gene>
    <name evidence="1" type="ORF">NM208_g6547</name>
</gene>
<dbReference type="EMBL" id="JANRMS010000613">
    <property type="protein sequence ID" value="KAJ3536862.1"/>
    <property type="molecule type" value="Genomic_DNA"/>
</dbReference>
<keyword evidence="2" id="KW-1185">Reference proteome</keyword>
<evidence type="ECO:0000313" key="2">
    <source>
        <dbReference type="Proteomes" id="UP001148629"/>
    </source>
</evidence>
<proteinExistence type="predicted"/>
<accession>A0ACC1SCU5</accession>